<dbReference type="GO" id="GO:0005507">
    <property type="term" value="F:copper ion binding"/>
    <property type="evidence" value="ECO:0007669"/>
    <property type="project" value="InterPro"/>
</dbReference>
<evidence type="ECO:0000313" key="6">
    <source>
        <dbReference type="Proteomes" id="UP001373714"/>
    </source>
</evidence>
<dbReference type="PANTHER" id="PTHR10003">
    <property type="entry name" value="SUPEROXIDE DISMUTASE CU-ZN -RELATED"/>
    <property type="match status" value="1"/>
</dbReference>
<name>A0AAV9USY6_9PEZI</name>
<dbReference type="InterPro" id="IPR036423">
    <property type="entry name" value="SOD-like_Cu/Zn_dom_sf"/>
</dbReference>
<dbReference type="InterPro" id="IPR006121">
    <property type="entry name" value="HMA_dom"/>
</dbReference>
<sequence length="243" mass="25811">MRMMERPPFKTLFAVPLHCDGCVKNVKNALSQIEGILNVDCHLEQQLVEVEGTTAPSKISASLQAIGKDCILRGSGDTNGAAVCILETHAPNVGNPVRGLARLVQVGPEFTIVDISLKGLAPGTYQASIRQNGDISRGAASTGIVWEEDMKGAEARGRLGQIEVNSEGSGGMILDVSIAIWELIGRSMVLSSSTGSLQQYDEATIVGVIARSAGIWENDKVVCSCSGKTVWEERVEQTGKGML</sequence>
<dbReference type="SUPFAM" id="SSF55008">
    <property type="entry name" value="HMA, heavy metal-associated domain"/>
    <property type="match status" value="1"/>
</dbReference>
<protein>
    <recommendedName>
        <fullName evidence="3">Superoxide dismutase 1 copper chaperone</fullName>
    </recommendedName>
</protein>
<evidence type="ECO:0000256" key="3">
    <source>
        <dbReference type="ARBA" id="ARBA00016103"/>
    </source>
</evidence>
<dbReference type="Pfam" id="PF00403">
    <property type="entry name" value="HMA"/>
    <property type="match status" value="1"/>
</dbReference>
<dbReference type="Gene3D" id="3.30.70.100">
    <property type="match status" value="1"/>
</dbReference>
<gene>
    <name evidence="5" type="primary">CCS1</name>
    <name evidence="5" type="ORF">TWF730_010764</name>
</gene>
<keyword evidence="6" id="KW-1185">Reference proteome</keyword>
<dbReference type="Gene3D" id="2.60.40.200">
    <property type="entry name" value="Superoxide dismutase, copper/zinc binding domain"/>
    <property type="match status" value="1"/>
</dbReference>
<feature type="domain" description="HMA" evidence="4">
    <location>
        <begin position="8"/>
        <end position="71"/>
    </location>
</feature>
<accession>A0AAV9USY6</accession>
<dbReference type="Proteomes" id="UP001373714">
    <property type="component" value="Unassembled WGS sequence"/>
</dbReference>
<dbReference type="InterPro" id="IPR024134">
    <property type="entry name" value="SOD_Cu/Zn_/chaperone"/>
</dbReference>
<comment type="caution">
    <text evidence="5">The sequence shown here is derived from an EMBL/GenBank/DDBJ whole genome shotgun (WGS) entry which is preliminary data.</text>
</comment>
<dbReference type="EMBL" id="JAVHNS010000008">
    <property type="protein sequence ID" value="KAK6346442.1"/>
    <property type="molecule type" value="Genomic_DNA"/>
</dbReference>
<proteinExistence type="inferred from homology"/>
<dbReference type="AlphaFoldDB" id="A0AAV9USY6"/>
<evidence type="ECO:0000313" key="5">
    <source>
        <dbReference type="EMBL" id="KAK6346442.1"/>
    </source>
</evidence>
<evidence type="ECO:0000256" key="2">
    <source>
        <dbReference type="ARBA" id="ARBA00010636"/>
    </source>
</evidence>
<reference evidence="5 6" key="1">
    <citation type="submission" date="2019-10" db="EMBL/GenBank/DDBJ databases">
        <authorList>
            <person name="Palmer J.M."/>
        </authorList>
    </citation>
    <scope>NUCLEOTIDE SEQUENCE [LARGE SCALE GENOMIC DNA]</scope>
    <source>
        <strain evidence="5 6">TWF730</strain>
    </source>
</reference>
<evidence type="ECO:0000259" key="4">
    <source>
        <dbReference type="PROSITE" id="PS50846"/>
    </source>
</evidence>
<dbReference type="PROSITE" id="PS50846">
    <property type="entry name" value="HMA_2"/>
    <property type="match status" value="1"/>
</dbReference>
<comment type="cofactor">
    <cofactor evidence="1">
        <name>Cu(2+)</name>
        <dbReference type="ChEBI" id="CHEBI:29036"/>
    </cofactor>
</comment>
<dbReference type="InterPro" id="IPR036163">
    <property type="entry name" value="HMA_dom_sf"/>
</dbReference>
<dbReference type="GO" id="GO:0006801">
    <property type="term" value="P:superoxide metabolic process"/>
    <property type="evidence" value="ECO:0007669"/>
    <property type="project" value="InterPro"/>
</dbReference>
<dbReference type="CDD" id="cd00371">
    <property type="entry name" value="HMA"/>
    <property type="match status" value="1"/>
</dbReference>
<evidence type="ECO:0000256" key="1">
    <source>
        <dbReference type="ARBA" id="ARBA00001973"/>
    </source>
</evidence>
<dbReference type="SUPFAM" id="SSF49329">
    <property type="entry name" value="Cu,Zn superoxide dismutase-like"/>
    <property type="match status" value="1"/>
</dbReference>
<organism evidence="5 6">
    <name type="scientific">Orbilia blumenaviensis</name>
    <dbReference type="NCBI Taxonomy" id="1796055"/>
    <lineage>
        <taxon>Eukaryota</taxon>
        <taxon>Fungi</taxon>
        <taxon>Dikarya</taxon>
        <taxon>Ascomycota</taxon>
        <taxon>Pezizomycotina</taxon>
        <taxon>Orbiliomycetes</taxon>
        <taxon>Orbiliales</taxon>
        <taxon>Orbiliaceae</taxon>
        <taxon>Orbilia</taxon>
    </lineage>
</organism>
<comment type="similarity">
    <text evidence="2">Belongs to the CCS1 family.</text>
</comment>